<dbReference type="CTD" id="78773306"/>
<evidence type="ECO:0000313" key="1">
    <source>
        <dbReference type="EMBL" id="KAF1769990.1"/>
    </source>
</evidence>
<dbReference type="KEGG" id="crq:GCK72_001807"/>
<dbReference type="AlphaFoldDB" id="A0A6A5HP36"/>
<accession>A0A6A5HP36</accession>
<sequence length="99" mass="10525">MADTGSGKLKIAVNHKKETLFNLSAQYLLDFIRIKIILVELEADFGDDTGEIAFGDDAGDVAFGDEDGELLLIGERAVGGANDGDEFGDDVERGAGIDF</sequence>
<protein>
    <submittedName>
        <fullName evidence="1">Uncharacterized protein</fullName>
    </submittedName>
</protein>
<organism evidence="1 2">
    <name type="scientific">Caenorhabditis remanei</name>
    <name type="common">Caenorhabditis vulgaris</name>
    <dbReference type="NCBI Taxonomy" id="31234"/>
    <lineage>
        <taxon>Eukaryota</taxon>
        <taxon>Metazoa</taxon>
        <taxon>Ecdysozoa</taxon>
        <taxon>Nematoda</taxon>
        <taxon>Chromadorea</taxon>
        <taxon>Rhabditida</taxon>
        <taxon>Rhabditina</taxon>
        <taxon>Rhabditomorpha</taxon>
        <taxon>Rhabditoidea</taxon>
        <taxon>Rhabditidae</taxon>
        <taxon>Peloderinae</taxon>
        <taxon>Caenorhabditis</taxon>
    </lineage>
</organism>
<proteinExistence type="predicted"/>
<dbReference type="RefSeq" id="XP_053591779.1">
    <property type="nucleotide sequence ID" value="XM_053723134.1"/>
</dbReference>
<gene>
    <name evidence="1" type="ORF">GCK72_001807</name>
</gene>
<dbReference type="EMBL" id="WUAV01000001">
    <property type="protein sequence ID" value="KAF1769990.1"/>
    <property type="molecule type" value="Genomic_DNA"/>
</dbReference>
<comment type="caution">
    <text evidence="1">The sequence shown here is derived from an EMBL/GenBank/DDBJ whole genome shotgun (WGS) entry which is preliminary data.</text>
</comment>
<reference evidence="1 2" key="1">
    <citation type="submission" date="2019-12" db="EMBL/GenBank/DDBJ databases">
        <title>Chromosome-level assembly of the Caenorhabditis remanei genome.</title>
        <authorList>
            <person name="Teterina A.A."/>
            <person name="Willis J.H."/>
            <person name="Phillips P.C."/>
        </authorList>
    </citation>
    <scope>NUCLEOTIDE SEQUENCE [LARGE SCALE GENOMIC DNA]</scope>
    <source>
        <strain evidence="1 2">PX506</strain>
        <tissue evidence="1">Whole organism</tissue>
    </source>
</reference>
<dbReference type="Proteomes" id="UP000483820">
    <property type="component" value="Chromosome I"/>
</dbReference>
<name>A0A6A5HP36_CAERE</name>
<evidence type="ECO:0000313" key="2">
    <source>
        <dbReference type="Proteomes" id="UP000483820"/>
    </source>
</evidence>
<dbReference type="GeneID" id="78773306"/>